<evidence type="ECO:0000256" key="5">
    <source>
        <dbReference type="ARBA" id="ARBA00023292"/>
    </source>
</evidence>
<dbReference type="PANTHER" id="PTHR10574:SF406">
    <property type="entry name" value="LAMININ SUBUNIT ALPHA 5"/>
    <property type="match status" value="1"/>
</dbReference>
<dbReference type="PANTHER" id="PTHR10574">
    <property type="entry name" value="NETRIN/LAMININ-RELATED"/>
    <property type="match status" value="1"/>
</dbReference>
<feature type="domain" description="Laminin EGF-like" evidence="7">
    <location>
        <begin position="128"/>
        <end position="176"/>
    </location>
</feature>
<feature type="disulfide bond" evidence="6">
    <location>
        <begin position="177"/>
        <end position="189"/>
    </location>
</feature>
<evidence type="ECO:0000313" key="9">
    <source>
        <dbReference type="Proteomes" id="UP001208570"/>
    </source>
</evidence>
<feature type="disulfide bond" evidence="6">
    <location>
        <begin position="149"/>
        <end position="158"/>
    </location>
</feature>
<dbReference type="PROSITE" id="PS50027">
    <property type="entry name" value="EGF_LAM_2"/>
    <property type="match status" value="3"/>
</dbReference>
<dbReference type="GO" id="GO:0009887">
    <property type="term" value="P:animal organ morphogenesis"/>
    <property type="evidence" value="ECO:0007669"/>
    <property type="project" value="TreeGrafter"/>
</dbReference>
<feature type="disulfide bond" evidence="6">
    <location>
        <begin position="130"/>
        <end position="147"/>
    </location>
</feature>
<dbReference type="GO" id="GO:0005604">
    <property type="term" value="C:basement membrane"/>
    <property type="evidence" value="ECO:0007669"/>
    <property type="project" value="UniProtKB-ARBA"/>
</dbReference>
<feature type="domain" description="Laminin EGF-like" evidence="7">
    <location>
        <begin position="177"/>
        <end position="230"/>
    </location>
</feature>
<keyword evidence="3 6" id="KW-1015">Disulfide bond</keyword>
<accession>A0AAD9JCB5</accession>
<dbReference type="FunFam" id="2.10.25.10:FF:000188">
    <property type="entry name" value="Laminin subunit gamma 2"/>
    <property type="match status" value="1"/>
</dbReference>
<feature type="disulfide bond" evidence="6">
    <location>
        <begin position="102"/>
        <end position="111"/>
    </location>
</feature>
<evidence type="ECO:0000256" key="2">
    <source>
        <dbReference type="ARBA" id="ARBA00022737"/>
    </source>
</evidence>
<protein>
    <recommendedName>
        <fullName evidence="7">Laminin EGF-like domain-containing protein</fullName>
    </recommendedName>
</protein>
<evidence type="ECO:0000256" key="4">
    <source>
        <dbReference type="ARBA" id="ARBA00023180"/>
    </source>
</evidence>
<evidence type="ECO:0000313" key="8">
    <source>
        <dbReference type="EMBL" id="KAK2150552.1"/>
    </source>
</evidence>
<feature type="disulfide bond" evidence="6">
    <location>
        <begin position="128"/>
        <end position="140"/>
    </location>
</feature>
<evidence type="ECO:0000256" key="6">
    <source>
        <dbReference type="PROSITE-ProRule" id="PRU00460"/>
    </source>
</evidence>
<dbReference type="InterPro" id="IPR050440">
    <property type="entry name" value="Laminin/Netrin_ECM"/>
</dbReference>
<dbReference type="InterPro" id="IPR002049">
    <property type="entry name" value="LE_dom"/>
</dbReference>
<keyword evidence="4" id="KW-0325">Glycoprotein</keyword>
<gene>
    <name evidence="8" type="ORF">LSH36_400g01057</name>
</gene>
<keyword evidence="5 6" id="KW-0424">Laminin EGF-like domain</keyword>
<evidence type="ECO:0000259" key="7">
    <source>
        <dbReference type="PROSITE" id="PS50027"/>
    </source>
</evidence>
<sequence length="777" mass="85104">MVITVMRRREPGDCQPCRCPGNIPEGDVNAFTGICEPDSVALSGFRCVNCTEGHGGDHCEFCLDQWYGEPENEFNNFGICQPCSCNGRADTCNSTSGMCTDCRNNTAGQQCDICAAGYTGRAPTCKPCDCDNSIGATGDCDPFTGECQCKPNVIGIKCDQCAFDAFNIQSGQGCQKCDCHSVGSSQTSCDSITGQCTCRHTTIIGRQCDQCINGYWNIRLTGCMECGCTEEGTAPGNKSCDIQTGQCQCANEGIIGRTCDQCAKGTTVNFTFVNGIFVGIYPECQLCGECYDNWAKKIDGLGIELTSLYRKAMTIWTNYGNLTYEKVAPLLDYMNGNLSAVESSIIMAKDMMSQLNYLEDGFHQVKLELTNQSDIADNITSRSQEIQTELAKNRQFTGLIQVNNTDKATPDQMLIYTSLAYEHINTLYTAANQTWSLIENQTTLIQKSNGNIDIFLVSVTTAMVMLKQATATRQVADIIVSGEFNDQYTANAEMLAQLQTTITGYPAAISHISDNAIKAEEMTSQANKTANYATSIVKQKQSEMAAKVLQAEKARNNGTQAQITSRETKAAVDKFHNLANLTKLQMSKALLDVARGLKILDKVQEDVLRSMEIETNTSLVHLRPLQDMRDITLQIAATRVAPENVTRTLEAAEDGLQVAAEAKNVTELALEESQIALDTFNSIKGNLTEIRLLNNKTKADVDKLMAKNYTVKQLLAESVLANQNKVGDLRTPISEKLVELETKYRDVTQLQTEVKALTSDLDEVAEIVDLQSKLARL</sequence>
<evidence type="ECO:0000256" key="1">
    <source>
        <dbReference type="ARBA" id="ARBA00022729"/>
    </source>
</evidence>
<dbReference type="GO" id="GO:0009888">
    <property type="term" value="P:tissue development"/>
    <property type="evidence" value="ECO:0007669"/>
    <property type="project" value="TreeGrafter"/>
</dbReference>
<keyword evidence="1" id="KW-0732">Signal</keyword>
<keyword evidence="2" id="KW-0677">Repeat</keyword>
<dbReference type="PRINTS" id="PR00011">
    <property type="entry name" value="EGFLAMININ"/>
</dbReference>
<dbReference type="CDD" id="cd00055">
    <property type="entry name" value="EGF_Lam"/>
    <property type="match status" value="4"/>
</dbReference>
<dbReference type="SUPFAM" id="SSF57196">
    <property type="entry name" value="EGF/Laminin"/>
    <property type="match status" value="3"/>
</dbReference>
<proteinExistence type="predicted"/>
<comment type="caution">
    <text evidence="8">The sequence shown here is derived from an EMBL/GenBank/DDBJ whole genome shotgun (WGS) entry which is preliminary data.</text>
</comment>
<dbReference type="PROSITE" id="PS01248">
    <property type="entry name" value="EGF_LAM_1"/>
    <property type="match status" value="1"/>
</dbReference>
<evidence type="ECO:0000256" key="3">
    <source>
        <dbReference type="ARBA" id="ARBA00023157"/>
    </source>
</evidence>
<dbReference type="FunFam" id="2.10.25.10:FF:000082">
    <property type="entry name" value="Laminin subunit alpha 1"/>
    <property type="match status" value="2"/>
</dbReference>
<dbReference type="Pfam" id="PF00053">
    <property type="entry name" value="EGF_laminin"/>
    <property type="match status" value="5"/>
</dbReference>
<feature type="disulfide bond" evidence="6">
    <location>
        <begin position="179"/>
        <end position="196"/>
    </location>
</feature>
<dbReference type="Proteomes" id="UP001208570">
    <property type="component" value="Unassembled WGS sequence"/>
</dbReference>
<comment type="caution">
    <text evidence="6">Lacks conserved residue(s) required for the propagation of feature annotation.</text>
</comment>
<feature type="domain" description="Laminin EGF-like" evidence="7">
    <location>
        <begin position="83"/>
        <end position="127"/>
    </location>
</feature>
<organism evidence="8 9">
    <name type="scientific">Paralvinella palmiformis</name>
    <dbReference type="NCBI Taxonomy" id="53620"/>
    <lineage>
        <taxon>Eukaryota</taxon>
        <taxon>Metazoa</taxon>
        <taxon>Spiralia</taxon>
        <taxon>Lophotrochozoa</taxon>
        <taxon>Annelida</taxon>
        <taxon>Polychaeta</taxon>
        <taxon>Sedentaria</taxon>
        <taxon>Canalipalpata</taxon>
        <taxon>Terebellida</taxon>
        <taxon>Terebelliformia</taxon>
        <taxon>Alvinellidae</taxon>
        <taxon>Paralvinella</taxon>
    </lineage>
</organism>
<name>A0AAD9JCB5_9ANNE</name>
<reference evidence="8" key="1">
    <citation type="journal article" date="2023" name="Mol. Biol. Evol.">
        <title>Third-Generation Sequencing Reveals the Adaptive Role of the Epigenome in Three Deep-Sea Polychaetes.</title>
        <authorList>
            <person name="Perez M."/>
            <person name="Aroh O."/>
            <person name="Sun Y."/>
            <person name="Lan Y."/>
            <person name="Juniper S.K."/>
            <person name="Young C.R."/>
            <person name="Angers B."/>
            <person name="Qian P.Y."/>
        </authorList>
    </citation>
    <scope>NUCLEOTIDE SEQUENCE</scope>
    <source>
        <strain evidence="8">P08H-3</strain>
    </source>
</reference>
<dbReference type="AlphaFoldDB" id="A0AAD9JCB5"/>
<dbReference type="EMBL" id="JAODUP010000400">
    <property type="protein sequence ID" value="KAK2150552.1"/>
    <property type="molecule type" value="Genomic_DNA"/>
</dbReference>
<dbReference type="Gene3D" id="2.10.25.10">
    <property type="entry name" value="Laminin"/>
    <property type="match status" value="5"/>
</dbReference>
<dbReference type="SMART" id="SM00180">
    <property type="entry name" value="EGF_Lam"/>
    <property type="match status" value="5"/>
</dbReference>
<keyword evidence="9" id="KW-1185">Reference proteome</keyword>